<evidence type="ECO:0000313" key="8">
    <source>
        <dbReference type="EMBL" id="OCI30438.1"/>
    </source>
</evidence>
<dbReference type="RefSeq" id="WP_068626353.1">
    <property type="nucleotide sequence ID" value="NZ_LRIE01000080.1"/>
</dbReference>
<protein>
    <submittedName>
        <fullName evidence="7">Glutamine-binding periplasmic protein</fullName>
    </submittedName>
</protein>
<dbReference type="GO" id="GO:0030313">
    <property type="term" value="C:cell envelope"/>
    <property type="evidence" value="ECO:0007669"/>
    <property type="project" value="UniProtKB-SubCell"/>
</dbReference>
<dbReference type="PANTHER" id="PTHR35936">
    <property type="entry name" value="MEMBRANE-BOUND LYTIC MUREIN TRANSGLYCOSYLASE F"/>
    <property type="match status" value="1"/>
</dbReference>
<evidence type="ECO:0000313" key="7">
    <source>
        <dbReference type="EMBL" id="KZM34423.1"/>
    </source>
</evidence>
<dbReference type="OrthoDB" id="4633994at2"/>
<dbReference type="EMBL" id="LRIE01000080">
    <property type="protein sequence ID" value="KZM34423.1"/>
    <property type="molecule type" value="Genomic_DNA"/>
</dbReference>
<evidence type="ECO:0000256" key="2">
    <source>
        <dbReference type="ARBA" id="ARBA00010333"/>
    </source>
</evidence>
<dbReference type="Pfam" id="PF00497">
    <property type="entry name" value="SBP_bac_3"/>
    <property type="match status" value="1"/>
</dbReference>
<dbReference type="PROSITE" id="PS51257">
    <property type="entry name" value="PROKAR_LIPOPROTEIN"/>
    <property type="match status" value="1"/>
</dbReference>
<organism evidence="7 9">
    <name type="scientific">Oerskovia enterophila</name>
    <dbReference type="NCBI Taxonomy" id="43678"/>
    <lineage>
        <taxon>Bacteria</taxon>
        <taxon>Bacillati</taxon>
        <taxon>Actinomycetota</taxon>
        <taxon>Actinomycetes</taxon>
        <taxon>Micrococcales</taxon>
        <taxon>Cellulomonadaceae</taxon>
        <taxon>Oerskovia</taxon>
    </lineage>
</organism>
<dbReference type="SUPFAM" id="SSF53850">
    <property type="entry name" value="Periplasmic binding protein-like II"/>
    <property type="match status" value="1"/>
</dbReference>
<name>A0A163QQJ3_9CELL</name>
<gene>
    <name evidence="7" type="primary">glnH_4</name>
    <name evidence="8" type="synonym">glnH_3</name>
    <name evidence="8" type="ORF">OERS_28400</name>
    <name evidence="7" type="ORF">OJAG_29870</name>
</gene>
<evidence type="ECO:0000256" key="4">
    <source>
        <dbReference type="RuleBase" id="RU003744"/>
    </source>
</evidence>
<dbReference type="PANTHER" id="PTHR35936:SF17">
    <property type="entry name" value="ARGININE-BINDING EXTRACELLULAR PROTEIN ARTP"/>
    <property type="match status" value="1"/>
</dbReference>
<dbReference type="STRING" id="43678.OJAG_29870"/>
<dbReference type="CDD" id="cd01004">
    <property type="entry name" value="PBP2_MidA_like"/>
    <property type="match status" value="1"/>
</dbReference>
<comment type="similarity">
    <text evidence="2 4">Belongs to the bacterial solute-binding protein 3 family.</text>
</comment>
<proteinExistence type="inferred from homology"/>
<keyword evidence="3 5" id="KW-0732">Signal</keyword>
<reference evidence="7 9" key="1">
    <citation type="submission" date="2016-01" db="EMBL/GenBank/DDBJ databases">
        <title>Genome sequence of Oerskovia enterophila VJag, an agar and cellulose degrading bacterium.</title>
        <authorList>
            <person name="Poehlein A."/>
            <person name="Jag V."/>
            <person name="Bengelsdorf F."/>
            <person name="Duerre P."/>
            <person name="Daniel R."/>
        </authorList>
    </citation>
    <scope>NUCLEOTIDE SEQUENCE [LARGE SCALE GENOMIC DNA]</scope>
    <source>
        <strain evidence="7 9">VJag</strain>
    </source>
</reference>
<comment type="subcellular location">
    <subcellularLocation>
        <location evidence="1">Cell envelope</location>
    </subcellularLocation>
</comment>
<dbReference type="InterPro" id="IPR001638">
    <property type="entry name" value="Solute-binding_3/MltF_N"/>
</dbReference>
<feature type="chain" id="PRO_5038969805" evidence="5">
    <location>
        <begin position="21"/>
        <end position="309"/>
    </location>
</feature>
<feature type="domain" description="Solute-binding protein family 3/N-terminal" evidence="6">
    <location>
        <begin position="69"/>
        <end position="296"/>
    </location>
</feature>
<dbReference type="PROSITE" id="PS01039">
    <property type="entry name" value="SBP_BACTERIAL_3"/>
    <property type="match status" value="1"/>
</dbReference>
<evidence type="ECO:0000256" key="5">
    <source>
        <dbReference type="SAM" id="SignalP"/>
    </source>
</evidence>
<feature type="signal peptide" evidence="5">
    <location>
        <begin position="1"/>
        <end position="20"/>
    </location>
</feature>
<evidence type="ECO:0000313" key="9">
    <source>
        <dbReference type="Proteomes" id="UP000076447"/>
    </source>
</evidence>
<dbReference type="Proteomes" id="UP000076447">
    <property type="component" value="Unassembled WGS sequence"/>
</dbReference>
<dbReference type="EMBL" id="MAQA01000036">
    <property type="protein sequence ID" value="OCI30438.1"/>
    <property type="molecule type" value="Genomic_DNA"/>
</dbReference>
<dbReference type="AlphaFoldDB" id="A0A163QQJ3"/>
<evidence type="ECO:0000259" key="6">
    <source>
        <dbReference type="SMART" id="SM00062"/>
    </source>
</evidence>
<dbReference type="Proteomes" id="UP000093412">
    <property type="component" value="Unassembled WGS sequence"/>
</dbReference>
<evidence type="ECO:0000313" key="10">
    <source>
        <dbReference type="Proteomes" id="UP000093412"/>
    </source>
</evidence>
<dbReference type="PATRIC" id="fig|43678.3.peg.3129"/>
<dbReference type="Gene3D" id="3.40.190.10">
    <property type="entry name" value="Periplasmic binding protein-like II"/>
    <property type="match status" value="2"/>
</dbReference>
<keyword evidence="10" id="KW-1185">Reference proteome</keyword>
<accession>A0A163QQJ3</accession>
<evidence type="ECO:0000256" key="1">
    <source>
        <dbReference type="ARBA" id="ARBA00004196"/>
    </source>
</evidence>
<reference evidence="8 10" key="2">
    <citation type="submission" date="2016-06" db="EMBL/GenBank/DDBJ databases">
        <title>Genome sequence of Oerskovia enterophila DSM 43852.</title>
        <authorList>
            <person name="Poehlein A."/>
            <person name="Jag V."/>
            <person name="Bengelsdorf F.R."/>
            <person name="Daniel R."/>
            <person name="Duerre P."/>
        </authorList>
    </citation>
    <scope>NUCLEOTIDE SEQUENCE [LARGE SCALE GENOMIC DNA]</scope>
    <source>
        <strain evidence="8 10">DSM 43852</strain>
    </source>
</reference>
<evidence type="ECO:0000256" key="3">
    <source>
        <dbReference type="ARBA" id="ARBA00022729"/>
    </source>
</evidence>
<dbReference type="SMART" id="SM00062">
    <property type="entry name" value="PBPb"/>
    <property type="match status" value="1"/>
</dbReference>
<dbReference type="InterPro" id="IPR018313">
    <property type="entry name" value="SBP_3_CS"/>
</dbReference>
<comment type="caution">
    <text evidence="7">The sequence shown here is derived from an EMBL/GenBank/DDBJ whole genome shotgun (WGS) entry which is preliminary data.</text>
</comment>
<sequence>MRKMPLLVALTAAATLALTACTDASQPTDSPSTGSAGETSTAAPFDLTSVQKDDAAAALLPADIASAGKLVVASNTEYAPAEFIDADGRTPVGYDIDIITAVGAVLGLEVVIESADFPAIIPALGSKYDVGISSFTITTERMAEANMVSYFNAGEAFSVQKGNPKDVDPANICGLTVAVQTGTVEDEGADEISSTCVEDGEQPLEVLRYDNQADATTNLVGGKADIMYADSPIVSYAIEQTNGEIEQIGDVFDSAPQGIVTAKADTELAAAIQAALTVLMEDGTFTDILASWGNDAGALDESVVNPPVS</sequence>